<dbReference type="SUPFAM" id="SSF63380">
    <property type="entry name" value="Riboflavin synthase domain-like"/>
    <property type="match status" value="1"/>
</dbReference>
<evidence type="ECO:0000259" key="5">
    <source>
        <dbReference type="PROSITE" id="PS50902"/>
    </source>
</evidence>
<dbReference type="PANTHER" id="PTHR19384:SF17">
    <property type="entry name" value="NADPH--CYTOCHROME P450 REDUCTASE"/>
    <property type="match status" value="1"/>
</dbReference>
<feature type="domain" description="Flavodoxin-like" evidence="5">
    <location>
        <begin position="40"/>
        <end position="177"/>
    </location>
</feature>
<keyword evidence="2" id="KW-0288">FMN</keyword>
<name>A0ABN8ASG0_9PROT</name>
<dbReference type="InterPro" id="IPR039261">
    <property type="entry name" value="FNR_nucleotide-bd"/>
</dbReference>
<dbReference type="SUPFAM" id="SSF52343">
    <property type="entry name" value="Ferredoxin reductase-like, C-terminal NADP-linked domain"/>
    <property type="match status" value="1"/>
</dbReference>
<dbReference type="Gene3D" id="2.40.30.10">
    <property type="entry name" value="Translation factors"/>
    <property type="match status" value="1"/>
</dbReference>
<evidence type="ECO:0000259" key="6">
    <source>
        <dbReference type="PROSITE" id="PS51384"/>
    </source>
</evidence>
<evidence type="ECO:0000313" key="7">
    <source>
        <dbReference type="EMBL" id="CAG9934069.1"/>
    </source>
</evidence>
<dbReference type="InterPro" id="IPR001094">
    <property type="entry name" value="Flavdoxin-like"/>
</dbReference>
<dbReference type="InterPro" id="IPR001709">
    <property type="entry name" value="Flavoprot_Pyr_Nucl_cyt_Rdtase"/>
</dbReference>
<dbReference type="InterPro" id="IPR001433">
    <property type="entry name" value="OxRdtase_FAD/NAD-bd"/>
</dbReference>
<dbReference type="Proteomes" id="UP000839052">
    <property type="component" value="Chromosome"/>
</dbReference>
<dbReference type="PROSITE" id="PS50902">
    <property type="entry name" value="FLAVODOXIN_LIKE"/>
    <property type="match status" value="1"/>
</dbReference>
<keyword evidence="8" id="KW-1185">Reference proteome</keyword>
<reference evidence="7 8" key="1">
    <citation type="submission" date="2021-10" db="EMBL/GenBank/DDBJ databases">
        <authorList>
            <person name="Koch H."/>
        </authorList>
    </citation>
    <scope>NUCLEOTIDE SEQUENCE [LARGE SCALE GENOMIC DNA]</scope>
    <source>
        <strain evidence="7">6680</strain>
    </source>
</reference>
<dbReference type="InterPro" id="IPR008254">
    <property type="entry name" value="Flavodoxin/NO_synth"/>
</dbReference>
<dbReference type="PANTHER" id="PTHR19384">
    <property type="entry name" value="NITRIC OXIDE SYNTHASE-RELATED"/>
    <property type="match status" value="1"/>
</dbReference>
<dbReference type="Gene3D" id="1.20.990.10">
    <property type="entry name" value="NADPH-cytochrome p450 Reductase, Chain A, domain 3"/>
    <property type="match status" value="1"/>
</dbReference>
<dbReference type="InterPro" id="IPR017927">
    <property type="entry name" value="FAD-bd_FR_type"/>
</dbReference>
<evidence type="ECO:0000256" key="1">
    <source>
        <dbReference type="ARBA" id="ARBA00022630"/>
    </source>
</evidence>
<dbReference type="Gene3D" id="3.40.50.80">
    <property type="entry name" value="Nucleotide-binding domain of ferredoxin-NADP reductase (FNR) module"/>
    <property type="match status" value="1"/>
</dbReference>
<dbReference type="PRINTS" id="PR00371">
    <property type="entry name" value="FPNCR"/>
</dbReference>
<proteinExistence type="predicted"/>
<dbReference type="EC" id="1.6.2.4" evidence="4"/>
<dbReference type="Pfam" id="PF00175">
    <property type="entry name" value="NAD_binding_1"/>
    <property type="match status" value="1"/>
</dbReference>
<organism evidence="7 8">
    <name type="scientific">Candidatus Nitrotoga arctica</name>
    <dbReference type="NCBI Taxonomy" id="453162"/>
    <lineage>
        <taxon>Bacteria</taxon>
        <taxon>Pseudomonadati</taxon>
        <taxon>Pseudomonadota</taxon>
        <taxon>Betaproteobacteria</taxon>
        <taxon>Nitrosomonadales</taxon>
        <taxon>Gallionellaceae</taxon>
        <taxon>Candidatus Nitrotoga</taxon>
    </lineage>
</organism>
<dbReference type="InterPro" id="IPR023173">
    <property type="entry name" value="NADPH_Cyt_P450_Rdtase_alpha"/>
</dbReference>
<evidence type="ECO:0000313" key="8">
    <source>
        <dbReference type="Proteomes" id="UP000839052"/>
    </source>
</evidence>
<dbReference type="PRINTS" id="PR00369">
    <property type="entry name" value="FLAVODOXIN"/>
</dbReference>
<dbReference type="InterPro" id="IPR017938">
    <property type="entry name" value="Riboflavin_synthase-like_b-brl"/>
</dbReference>
<protein>
    <recommendedName>
        <fullName evidence="4">NADPH--hemoprotein reductase</fullName>
        <ecNumber evidence="4">1.6.2.4</ecNumber>
    </recommendedName>
</protein>
<evidence type="ECO:0000256" key="4">
    <source>
        <dbReference type="ARBA" id="ARBA00023797"/>
    </source>
</evidence>
<keyword evidence="3" id="KW-0249">Electron transport</keyword>
<accession>A0ABN8ASG0</accession>
<gene>
    <name evidence="7" type="ORF">NTG6680_2820</name>
</gene>
<feature type="domain" description="FAD-binding FR-type" evidence="6">
    <location>
        <begin position="191"/>
        <end position="359"/>
    </location>
</feature>
<dbReference type="InterPro" id="IPR029039">
    <property type="entry name" value="Flavoprotein-like_sf"/>
</dbReference>
<dbReference type="Pfam" id="PF00258">
    <property type="entry name" value="Flavodoxin_1"/>
    <property type="match status" value="1"/>
</dbReference>
<sequence>MSRMILAGLIILTYLALSVWVIRRHHKKQLVFQGTERADVLLAFASQTGHAEQLAVLTSEMLLVAGLPVQVKPLSAVTTEMLSGFRRVLFVVSTTGEGDAPENAVDFMRAEMHGTRRLDTLEYGLLALGDRRYSNFCGFGHLLDTWLQQSHALPLFDMVEVDDGDAGALRHWQSQLGLLTGSTATTDWNTPIYQSWRLKDRQLLNPGSAGEAVYHLKLEALESSESWQAGDIAEIGPRNSPEAITRLLSVLGLQAEAVGNEYGATLSQCLADRSLPFSVADMDVLRGLPPKALVAVLKPLSHREYSIASLPHEGLELVVRQFRHENGQLGHGSGWLTEYARIGDEVALRVRRNIAFHAPANATPLILIGSGTGIAGLRAHLKASIGAGQHRHWLFFGERNKAHDDYFGNELQGWHQQGVLTRLDIAWSRDQDKPIYVQDMIRNAVNELRMWLHDGATILVCGSANRMAPAVHHALVEIVGDKAMATLAASGRYRRDVY</sequence>
<dbReference type="PROSITE" id="PS51384">
    <property type="entry name" value="FAD_FR"/>
    <property type="match status" value="1"/>
</dbReference>
<dbReference type="CDD" id="cd06200">
    <property type="entry name" value="SiR_like1"/>
    <property type="match status" value="1"/>
</dbReference>
<evidence type="ECO:0000256" key="2">
    <source>
        <dbReference type="ARBA" id="ARBA00022643"/>
    </source>
</evidence>
<dbReference type="Gene3D" id="3.40.50.360">
    <property type="match status" value="1"/>
</dbReference>
<dbReference type="EMBL" id="OU912926">
    <property type="protein sequence ID" value="CAG9934069.1"/>
    <property type="molecule type" value="Genomic_DNA"/>
</dbReference>
<evidence type="ECO:0000256" key="3">
    <source>
        <dbReference type="ARBA" id="ARBA00022982"/>
    </source>
</evidence>
<keyword evidence="3" id="KW-0813">Transport</keyword>
<dbReference type="RefSeq" id="WP_239797754.1">
    <property type="nucleotide sequence ID" value="NZ_OU912926.1"/>
</dbReference>
<dbReference type="SUPFAM" id="SSF52218">
    <property type="entry name" value="Flavoproteins"/>
    <property type="match status" value="1"/>
</dbReference>
<keyword evidence="1" id="KW-0285">Flavoprotein</keyword>